<feature type="transmembrane region" description="Helical" evidence="1">
    <location>
        <begin position="82"/>
        <end position="103"/>
    </location>
</feature>
<dbReference type="EMBL" id="WJBC01000027">
    <property type="protein sequence ID" value="MBC3805404.1"/>
    <property type="molecule type" value="Genomic_DNA"/>
</dbReference>
<evidence type="ECO:0000313" key="4">
    <source>
        <dbReference type="Proteomes" id="UP000603234"/>
    </source>
</evidence>
<dbReference type="PROSITE" id="PS50887">
    <property type="entry name" value="GGDEF"/>
    <property type="match status" value="1"/>
</dbReference>
<dbReference type="PANTHER" id="PTHR45138">
    <property type="entry name" value="REGULATORY COMPONENTS OF SENSORY TRANSDUCTION SYSTEM"/>
    <property type="match status" value="1"/>
</dbReference>
<dbReference type="SMART" id="SM00267">
    <property type="entry name" value="GGDEF"/>
    <property type="match status" value="1"/>
</dbReference>
<dbReference type="CDD" id="cd01949">
    <property type="entry name" value="GGDEF"/>
    <property type="match status" value="1"/>
</dbReference>
<organism evidence="3 4">
    <name type="scientific">Acetobacterium fimetarium</name>
    <dbReference type="NCBI Taxonomy" id="52691"/>
    <lineage>
        <taxon>Bacteria</taxon>
        <taxon>Bacillati</taxon>
        <taxon>Bacillota</taxon>
        <taxon>Clostridia</taxon>
        <taxon>Eubacteriales</taxon>
        <taxon>Eubacteriaceae</taxon>
        <taxon>Acetobacterium</taxon>
    </lineage>
</organism>
<evidence type="ECO:0000313" key="3">
    <source>
        <dbReference type="EMBL" id="MBC3805404.1"/>
    </source>
</evidence>
<dbReference type="InterPro" id="IPR000160">
    <property type="entry name" value="GGDEF_dom"/>
</dbReference>
<dbReference type="InterPro" id="IPR029787">
    <property type="entry name" value="Nucleotide_cyclase"/>
</dbReference>
<dbReference type="RefSeq" id="WP_186843294.1">
    <property type="nucleotide sequence ID" value="NZ_WJBC01000027.1"/>
</dbReference>
<dbReference type="Gene3D" id="3.30.70.270">
    <property type="match status" value="1"/>
</dbReference>
<dbReference type="Proteomes" id="UP000603234">
    <property type="component" value="Unassembled WGS sequence"/>
</dbReference>
<dbReference type="PANTHER" id="PTHR45138:SF9">
    <property type="entry name" value="DIGUANYLATE CYCLASE DGCM-RELATED"/>
    <property type="match status" value="1"/>
</dbReference>
<accession>A0ABR6WXS9</accession>
<dbReference type="NCBIfam" id="TIGR00254">
    <property type="entry name" value="GGDEF"/>
    <property type="match status" value="1"/>
</dbReference>
<feature type="domain" description="GGDEF" evidence="2">
    <location>
        <begin position="295"/>
        <end position="421"/>
    </location>
</feature>
<reference evidence="3 4" key="1">
    <citation type="journal article" date="2020" name="mSystems">
        <title>Defining Genomic and Predicted Metabolic Features of the Acetobacterium Genus.</title>
        <authorList>
            <person name="Ross D.E."/>
            <person name="Marshall C.W."/>
            <person name="Gulliver D."/>
            <person name="May H.D."/>
            <person name="Norman R.S."/>
        </authorList>
    </citation>
    <scope>NUCLEOTIDE SEQUENCE [LARGE SCALE GENOMIC DNA]</scope>
    <source>
        <strain evidence="3 4">DSM 8238</strain>
    </source>
</reference>
<proteinExistence type="predicted"/>
<sequence length="421" mass="48147">MSAKALLLRIITAERCRKARFTIVSSGAISNHRYNRLILYPNGEICMFSAAYLCLCLYCMLQLGFLIVLEKDRPHVQNANEHYFLLMLVIALFSFVADIMSSFNTGPDWFFPFAVAGNYLEIVLNTALIPIFYRYICTQISGLDPKLSRTLNHVLWAITLLCMVITVYNVFSGQIFYFDRMHGYHRGPLFFIPMTLLSVMMVIVEGFLISQKQKIEAPYYRSLVLFLVAPLIGWALQFMIFGLPFSLLGITFAAQMLFANIQSQNMDKDYLTGAFNRQALDNYLQHQIDVSTQNKTFSAVLLDLDDFKSINDHYGHFEGDVALINTVRVLRDCVGRHDLVARYGGDEFCIVLDSDDPKTIEATLARIDNQLSVFSRHENKPYLLSVSMGYAIYALALGNQADSFYRVIDQKMYQQKNARKH</sequence>
<dbReference type="InterPro" id="IPR050469">
    <property type="entry name" value="Diguanylate_Cyclase"/>
</dbReference>
<feature type="transmembrane region" description="Helical" evidence="1">
    <location>
        <begin position="109"/>
        <end position="133"/>
    </location>
</feature>
<name>A0ABR6WXS9_9FIRM</name>
<dbReference type="InterPro" id="IPR043128">
    <property type="entry name" value="Rev_trsase/Diguanyl_cyclase"/>
</dbReference>
<keyword evidence="1" id="KW-1133">Transmembrane helix</keyword>
<keyword evidence="1" id="KW-0812">Transmembrane</keyword>
<feature type="transmembrane region" description="Helical" evidence="1">
    <location>
        <begin position="154"/>
        <end position="177"/>
    </location>
</feature>
<feature type="transmembrane region" description="Helical" evidence="1">
    <location>
        <begin position="189"/>
        <end position="208"/>
    </location>
</feature>
<protein>
    <submittedName>
        <fullName evidence="3">Diguanylate cyclase</fullName>
    </submittedName>
</protein>
<gene>
    <name evidence="3" type="ORF">GH808_13350</name>
</gene>
<feature type="transmembrane region" description="Helical" evidence="1">
    <location>
        <begin position="50"/>
        <end position="70"/>
    </location>
</feature>
<keyword evidence="4" id="KW-1185">Reference proteome</keyword>
<comment type="caution">
    <text evidence="3">The sequence shown here is derived from an EMBL/GenBank/DDBJ whole genome shotgun (WGS) entry which is preliminary data.</text>
</comment>
<evidence type="ECO:0000256" key="1">
    <source>
        <dbReference type="SAM" id="Phobius"/>
    </source>
</evidence>
<dbReference type="Pfam" id="PF00990">
    <property type="entry name" value="GGDEF"/>
    <property type="match status" value="1"/>
</dbReference>
<evidence type="ECO:0000259" key="2">
    <source>
        <dbReference type="PROSITE" id="PS50887"/>
    </source>
</evidence>
<keyword evidence="1" id="KW-0472">Membrane</keyword>
<dbReference type="SUPFAM" id="SSF55073">
    <property type="entry name" value="Nucleotide cyclase"/>
    <property type="match status" value="1"/>
</dbReference>
<feature type="transmembrane region" description="Helical" evidence="1">
    <location>
        <begin position="220"/>
        <end position="237"/>
    </location>
</feature>